<sequence>MNFLFHHRVSAVKTYTYYAETSGLGRVELKMLAKAITSLGLKVEDGEYDFNDVVTILQTIGLNPMPTKIKSIYRGMHIPAEKQLTFGEISHLWARFLTERKHEETMIRLAFEYFDKDDSGYITSDEFVAAMSELGDPLTENEVATFLKHFDVDSDGKIQYSEFLKAIQSQEERVHSILGVESQDLEEMLSSQSKP</sequence>
<dbReference type="CDD" id="cd00051">
    <property type="entry name" value="EFh"/>
    <property type="match status" value="1"/>
</dbReference>
<dbReference type="InterPro" id="IPR011992">
    <property type="entry name" value="EF-hand-dom_pair"/>
</dbReference>
<name>A0AAX4NZJ5_9CHLO</name>
<dbReference type="PROSITE" id="PS50222">
    <property type="entry name" value="EF_HAND_2"/>
    <property type="match status" value="2"/>
</dbReference>
<reference evidence="4 5" key="1">
    <citation type="submission" date="2024-03" db="EMBL/GenBank/DDBJ databases">
        <title>Complete genome sequence of the green alga Chloropicon roscoffensis RCC1871.</title>
        <authorList>
            <person name="Lemieux C."/>
            <person name="Pombert J.-F."/>
            <person name="Otis C."/>
            <person name="Turmel M."/>
        </authorList>
    </citation>
    <scope>NUCLEOTIDE SEQUENCE [LARGE SCALE GENOMIC DNA]</scope>
    <source>
        <strain evidence="4 5">RCC1871</strain>
    </source>
</reference>
<dbReference type="PANTHER" id="PTHR23048:SF0">
    <property type="entry name" value="CALMODULIN LIKE 3"/>
    <property type="match status" value="1"/>
</dbReference>
<dbReference type="SUPFAM" id="SSF47473">
    <property type="entry name" value="EF-hand"/>
    <property type="match status" value="1"/>
</dbReference>
<gene>
    <name evidence="4" type="ORF">HKI87_01g04920</name>
</gene>
<dbReference type="EMBL" id="CP151501">
    <property type="protein sequence ID" value="WZN58967.1"/>
    <property type="molecule type" value="Genomic_DNA"/>
</dbReference>
<keyword evidence="5" id="KW-1185">Reference proteome</keyword>
<evidence type="ECO:0000256" key="2">
    <source>
        <dbReference type="ARBA" id="ARBA00022837"/>
    </source>
</evidence>
<protein>
    <submittedName>
        <fullName evidence="4">Calmodulin-like protein</fullName>
    </submittedName>
</protein>
<dbReference type="Pfam" id="PF13499">
    <property type="entry name" value="EF-hand_7"/>
    <property type="match status" value="1"/>
</dbReference>
<dbReference type="GO" id="GO:0005509">
    <property type="term" value="F:calcium ion binding"/>
    <property type="evidence" value="ECO:0007669"/>
    <property type="project" value="InterPro"/>
</dbReference>
<evidence type="ECO:0000259" key="3">
    <source>
        <dbReference type="PROSITE" id="PS50222"/>
    </source>
</evidence>
<dbReference type="PROSITE" id="PS00018">
    <property type="entry name" value="EF_HAND_1"/>
    <property type="match status" value="2"/>
</dbReference>
<dbReference type="AlphaFoldDB" id="A0AAX4NZJ5"/>
<organism evidence="4 5">
    <name type="scientific">Chloropicon roscoffensis</name>
    <dbReference type="NCBI Taxonomy" id="1461544"/>
    <lineage>
        <taxon>Eukaryota</taxon>
        <taxon>Viridiplantae</taxon>
        <taxon>Chlorophyta</taxon>
        <taxon>Chloropicophyceae</taxon>
        <taxon>Chloropicales</taxon>
        <taxon>Chloropicaceae</taxon>
        <taxon>Chloropicon</taxon>
    </lineage>
</organism>
<keyword evidence="2" id="KW-0106">Calcium</keyword>
<accession>A0AAX4NZJ5</accession>
<dbReference type="InterPro" id="IPR018247">
    <property type="entry name" value="EF_Hand_1_Ca_BS"/>
</dbReference>
<feature type="domain" description="EF-hand" evidence="3">
    <location>
        <begin position="102"/>
        <end position="137"/>
    </location>
</feature>
<feature type="domain" description="EF-hand" evidence="3">
    <location>
        <begin position="138"/>
        <end position="173"/>
    </location>
</feature>
<proteinExistence type="predicted"/>
<evidence type="ECO:0000256" key="1">
    <source>
        <dbReference type="ARBA" id="ARBA00022737"/>
    </source>
</evidence>
<dbReference type="GO" id="GO:0016460">
    <property type="term" value="C:myosin II complex"/>
    <property type="evidence" value="ECO:0007669"/>
    <property type="project" value="TreeGrafter"/>
</dbReference>
<evidence type="ECO:0000313" key="4">
    <source>
        <dbReference type="EMBL" id="WZN58967.1"/>
    </source>
</evidence>
<evidence type="ECO:0000313" key="5">
    <source>
        <dbReference type="Proteomes" id="UP001472866"/>
    </source>
</evidence>
<dbReference type="FunFam" id="1.10.238.10:FF:000001">
    <property type="entry name" value="Calmodulin 1"/>
    <property type="match status" value="1"/>
</dbReference>
<dbReference type="Proteomes" id="UP001472866">
    <property type="component" value="Chromosome 01"/>
</dbReference>
<keyword evidence="1" id="KW-0677">Repeat</keyword>
<dbReference type="Gene3D" id="1.10.238.10">
    <property type="entry name" value="EF-hand"/>
    <property type="match status" value="1"/>
</dbReference>
<dbReference type="PANTHER" id="PTHR23048">
    <property type="entry name" value="MYOSIN LIGHT CHAIN 1, 3"/>
    <property type="match status" value="1"/>
</dbReference>
<dbReference type="InterPro" id="IPR002048">
    <property type="entry name" value="EF_hand_dom"/>
</dbReference>
<dbReference type="InterPro" id="IPR050230">
    <property type="entry name" value="CALM/Myosin/TropC-like"/>
</dbReference>
<dbReference type="SMART" id="SM00054">
    <property type="entry name" value="EFh"/>
    <property type="match status" value="2"/>
</dbReference>